<comment type="caution">
    <text evidence="1">The sequence shown here is derived from an EMBL/GenBank/DDBJ whole genome shotgun (WGS) entry which is preliminary data.</text>
</comment>
<dbReference type="AlphaFoldDB" id="A0A3A8NFS9"/>
<sequence>TGAGRVALTTEGDVLTHVTWWSEADPDAGTVREPLRSRLVLLSADAGVLLAASAEEDGGGVARLAVDDARGAYLYTPWDGRLAFTSWMAASVDAGSGMDGGGAMRVGLASGPGFGPTALADGGVASLLLEPLGPGVPGGAPSLALASGRLLAGARAFVDTDGGVPVALDWDGGARTLSPLAEPVLLTPGGSVGHAFALVCDRTDGTACPVDELRTVLRSFSFDDGHVLYEVDVLPTPVLPGTFHEAALLERGALGVLADAQLPNGEQQAWLEWFASGQKVDMCPLPGRVQVAGAVFSGEVMHVVLRRDGVWLLESYAVGQRTEARGWPQRHAGPSGARRAVP</sequence>
<reference evidence="2" key="1">
    <citation type="submission" date="2018-09" db="EMBL/GenBank/DDBJ databases">
        <authorList>
            <person name="Livingstone P.G."/>
            <person name="Whitworth D.E."/>
        </authorList>
    </citation>
    <scope>NUCLEOTIDE SEQUENCE [LARGE SCALE GENOMIC DNA]</scope>
    <source>
        <strain evidence="2">CA051B</strain>
    </source>
</reference>
<proteinExistence type="predicted"/>
<accession>A0A3A8NFS9</accession>
<dbReference type="EMBL" id="RAWB01000659">
    <property type="protein sequence ID" value="RKH42853.1"/>
    <property type="molecule type" value="Genomic_DNA"/>
</dbReference>
<gene>
    <name evidence="1" type="ORF">D7V93_37515</name>
</gene>
<protein>
    <submittedName>
        <fullName evidence="1">Uncharacterized protein</fullName>
    </submittedName>
</protein>
<evidence type="ECO:0000313" key="1">
    <source>
        <dbReference type="EMBL" id="RKH42853.1"/>
    </source>
</evidence>
<name>A0A3A8NFS9_9BACT</name>
<keyword evidence="2" id="KW-1185">Reference proteome</keyword>
<dbReference type="Proteomes" id="UP000272888">
    <property type="component" value="Unassembled WGS sequence"/>
</dbReference>
<feature type="non-terminal residue" evidence="1">
    <location>
        <position position="1"/>
    </location>
</feature>
<organism evidence="1 2">
    <name type="scientific">Corallococcus llansteffanensis</name>
    <dbReference type="NCBI Taxonomy" id="2316731"/>
    <lineage>
        <taxon>Bacteria</taxon>
        <taxon>Pseudomonadati</taxon>
        <taxon>Myxococcota</taxon>
        <taxon>Myxococcia</taxon>
        <taxon>Myxococcales</taxon>
        <taxon>Cystobacterineae</taxon>
        <taxon>Myxococcaceae</taxon>
        <taxon>Corallococcus</taxon>
    </lineage>
</organism>
<evidence type="ECO:0000313" key="2">
    <source>
        <dbReference type="Proteomes" id="UP000272888"/>
    </source>
</evidence>